<keyword evidence="3" id="KW-1185">Reference proteome</keyword>
<protein>
    <recommendedName>
        <fullName evidence="4">ABC-2 family transporter protein</fullName>
    </recommendedName>
</protein>
<evidence type="ECO:0000313" key="3">
    <source>
        <dbReference type="Proteomes" id="UP001595843"/>
    </source>
</evidence>
<keyword evidence="1" id="KW-1133">Transmembrane helix</keyword>
<keyword evidence="1" id="KW-0472">Membrane</keyword>
<reference evidence="3" key="1">
    <citation type="journal article" date="2019" name="Int. J. Syst. Evol. Microbiol.">
        <title>The Global Catalogue of Microorganisms (GCM) 10K type strain sequencing project: providing services to taxonomists for standard genome sequencing and annotation.</title>
        <authorList>
            <consortium name="The Broad Institute Genomics Platform"/>
            <consortium name="The Broad Institute Genome Sequencing Center for Infectious Disease"/>
            <person name="Wu L."/>
            <person name="Ma J."/>
        </authorList>
    </citation>
    <scope>NUCLEOTIDE SEQUENCE [LARGE SCALE GENOMIC DNA]</scope>
    <source>
        <strain evidence="3">IBRC-M 10813</strain>
    </source>
</reference>
<feature type="transmembrane region" description="Helical" evidence="1">
    <location>
        <begin position="108"/>
        <end position="135"/>
    </location>
</feature>
<feature type="transmembrane region" description="Helical" evidence="1">
    <location>
        <begin position="16"/>
        <end position="38"/>
    </location>
</feature>
<feature type="transmembrane region" description="Helical" evidence="1">
    <location>
        <begin position="235"/>
        <end position="254"/>
    </location>
</feature>
<evidence type="ECO:0008006" key="4">
    <source>
        <dbReference type="Google" id="ProtNLM"/>
    </source>
</evidence>
<proteinExistence type="predicted"/>
<gene>
    <name evidence="2" type="ORF">ACFOUO_11630</name>
</gene>
<accession>A0ABV8JET4</accession>
<feature type="transmembrane region" description="Helical" evidence="1">
    <location>
        <begin position="188"/>
        <end position="205"/>
    </location>
</feature>
<organism evidence="2 3">
    <name type="scientific">Salinithrix halophila</name>
    <dbReference type="NCBI Taxonomy" id="1485204"/>
    <lineage>
        <taxon>Bacteria</taxon>
        <taxon>Bacillati</taxon>
        <taxon>Bacillota</taxon>
        <taxon>Bacilli</taxon>
        <taxon>Bacillales</taxon>
        <taxon>Thermoactinomycetaceae</taxon>
        <taxon>Salinithrix</taxon>
    </lineage>
</organism>
<evidence type="ECO:0000313" key="2">
    <source>
        <dbReference type="EMBL" id="MFC4077451.1"/>
    </source>
</evidence>
<dbReference type="Pfam" id="PF12679">
    <property type="entry name" value="ABC2_membrane_2"/>
    <property type="match status" value="1"/>
</dbReference>
<comment type="caution">
    <text evidence="2">The sequence shown here is derived from an EMBL/GenBank/DDBJ whole genome shotgun (WGS) entry which is preliminary data.</text>
</comment>
<feature type="transmembrane region" description="Helical" evidence="1">
    <location>
        <begin position="155"/>
        <end position="176"/>
    </location>
</feature>
<dbReference type="Proteomes" id="UP001595843">
    <property type="component" value="Unassembled WGS sequence"/>
</dbReference>
<dbReference type="RefSeq" id="WP_380705265.1">
    <property type="nucleotide sequence ID" value="NZ_JBHSAP010000015.1"/>
</dbReference>
<name>A0ABV8JET4_9BACL</name>
<dbReference type="EMBL" id="JBHSAP010000015">
    <property type="protein sequence ID" value="MFC4077451.1"/>
    <property type="molecule type" value="Genomic_DNA"/>
</dbReference>
<evidence type="ECO:0000256" key="1">
    <source>
        <dbReference type="SAM" id="Phobius"/>
    </source>
</evidence>
<sequence length="266" mass="28937">MYLLKSEFIRAFTAKSFYFSLVFGLILCFIGFIDYGLPGPWLIPTVLLNTDAYSAFEYAYGNSIFALFAPLLATLPFAGSLASDRESNYLKYVLLRTSKKVYIQSKTIANALVGGGTIAGVLLVSLLASLVLYPVTPTVPPPAVGAFADLRVDFPLLYCLIICGLGFLFGATYATLGLACSTFLKKRYTTVIAPFLLYILLLFVADNLAQITGVDWLTSLQPIASLVPFSSTSNTAWLVLSPMVALLGVSLLILHNWTLKDRDHAS</sequence>
<keyword evidence="1" id="KW-0812">Transmembrane</keyword>
<feature type="transmembrane region" description="Helical" evidence="1">
    <location>
        <begin position="58"/>
        <end position="82"/>
    </location>
</feature>